<keyword evidence="2" id="KW-1185">Reference proteome</keyword>
<protein>
    <submittedName>
        <fullName evidence="1">Uncharacterized protein</fullName>
    </submittedName>
</protein>
<name>A0ABR6ZIW7_9BURK</name>
<feature type="non-terminal residue" evidence="1">
    <location>
        <position position="1"/>
    </location>
</feature>
<evidence type="ECO:0000313" key="1">
    <source>
        <dbReference type="EMBL" id="MBC3911659.1"/>
    </source>
</evidence>
<proteinExistence type="predicted"/>
<feature type="non-terminal residue" evidence="1">
    <location>
        <position position="85"/>
    </location>
</feature>
<sequence>IGQSTINANLATATGASDTVAVTIAEGSNTDPRFNFVLNTNAVENITLVDADTESNTVALANVGAHTGTITIGTAAGAGAAGGFI</sequence>
<dbReference type="RefSeq" id="WP_186957349.1">
    <property type="nucleotide sequence ID" value="NZ_JACOFX010000092.1"/>
</dbReference>
<gene>
    <name evidence="1" type="ORF">H8L47_29320</name>
</gene>
<comment type="caution">
    <text evidence="1">The sequence shown here is derived from an EMBL/GenBank/DDBJ whole genome shotgun (WGS) entry which is preliminary data.</text>
</comment>
<reference evidence="1 2" key="1">
    <citation type="submission" date="2020-08" db="EMBL/GenBank/DDBJ databases">
        <title>Novel species isolated from subtropical streams in China.</title>
        <authorList>
            <person name="Lu H."/>
        </authorList>
    </citation>
    <scope>NUCLEOTIDE SEQUENCE [LARGE SCALE GENOMIC DNA]</scope>
    <source>
        <strain evidence="1 2">NL8W</strain>
    </source>
</reference>
<evidence type="ECO:0000313" key="2">
    <source>
        <dbReference type="Proteomes" id="UP000646911"/>
    </source>
</evidence>
<organism evidence="1 2">
    <name type="scientific">Undibacterium umbellatum</name>
    <dbReference type="NCBI Taxonomy" id="2762300"/>
    <lineage>
        <taxon>Bacteria</taxon>
        <taxon>Pseudomonadati</taxon>
        <taxon>Pseudomonadota</taxon>
        <taxon>Betaproteobacteria</taxon>
        <taxon>Burkholderiales</taxon>
        <taxon>Oxalobacteraceae</taxon>
        <taxon>Undibacterium</taxon>
    </lineage>
</organism>
<dbReference type="EMBL" id="JACOFX010000092">
    <property type="protein sequence ID" value="MBC3911659.1"/>
    <property type="molecule type" value="Genomic_DNA"/>
</dbReference>
<dbReference type="Proteomes" id="UP000646911">
    <property type="component" value="Unassembled WGS sequence"/>
</dbReference>
<accession>A0ABR6ZIW7</accession>